<keyword evidence="8" id="KW-1133">Transmembrane helix</keyword>
<dbReference type="GO" id="GO:0007165">
    <property type="term" value="P:signal transduction"/>
    <property type="evidence" value="ECO:0007669"/>
    <property type="project" value="UniProtKB-KW"/>
</dbReference>
<dbReference type="PANTHER" id="PTHR32089:SF114">
    <property type="entry name" value="METHYL-ACCEPTING CHEMOTAXIS PROTEIN MCPB"/>
    <property type="match status" value="1"/>
</dbReference>
<dbReference type="InterPro" id="IPR003660">
    <property type="entry name" value="HAMP_dom"/>
</dbReference>
<gene>
    <name evidence="11" type="ORF">OD459_15675</name>
</gene>
<evidence type="ECO:0000259" key="9">
    <source>
        <dbReference type="PROSITE" id="PS50111"/>
    </source>
</evidence>
<dbReference type="InterPro" id="IPR004089">
    <property type="entry name" value="MCPsignal_dom"/>
</dbReference>
<dbReference type="PANTHER" id="PTHR32089">
    <property type="entry name" value="METHYL-ACCEPTING CHEMOTAXIS PROTEIN MCPB"/>
    <property type="match status" value="1"/>
</dbReference>
<dbReference type="RefSeq" id="WP_163144284.1">
    <property type="nucleotide sequence ID" value="NZ_CP107027.1"/>
</dbReference>
<evidence type="ECO:0000313" key="12">
    <source>
        <dbReference type="Proteomes" id="UP001163104"/>
    </source>
</evidence>
<evidence type="ECO:0000256" key="5">
    <source>
        <dbReference type="ARBA" id="ARBA00029447"/>
    </source>
</evidence>
<feature type="transmembrane region" description="Helical" evidence="8">
    <location>
        <begin position="50"/>
        <end position="76"/>
    </location>
</feature>
<feature type="transmembrane region" description="Helical" evidence="8">
    <location>
        <begin position="15"/>
        <end position="38"/>
    </location>
</feature>
<dbReference type="EMBL" id="CP107027">
    <property type="protein sequence ID" value="UYG93643.1"/>
    <property type="molecule type" value="Genomic_DNA"/>
</dbReference>
<evidence type="ECO:0000256" key="7">
    <source>
        <dbReference type="SAM" id="Coils"/>
    </source>
</evidence>
<name>A0AA46PFK9_CYTFI</name>
<dbReference type="Pfam" id="PF00015">
    <property type="entry name" value="MCPsignal"/>
    <property type="match status" value="1"/>
</dbReference>
<evidence type="ECO:0000256" key="1">
    <source>
        <dbReference type="ARBA" id="ARBA00004236"/>
    </source>
</evidence>
<feature type="domain" description="HAMP" evidence="10">
    <location>
        <begin position="73"/>
        <end position="126"/>
    </location>
</feature>
<evidence type="ECO:0000256" key="8">
    <source>
        <dbReference type="SAM" id="Phobius"/>
    </source>
</evidence>
<evidence type="ECO:0000256" key="6">
    <source>
        <dbReference type="PROSITE-ProRule" id="PRU00284"/>
    </source>
</evidence>
<feature type="coiled-coil region" evidence="7">
    <location>
        <begin position="223"/>
        <end position="250"/>
    </location>
</feature>
<dbReference type="AlphaFoldDB" id="A0AA46PFK9"/>
<keyword evidence="2" id="KW-1003">Cell membrane</keyword>
<organism evidence="11 12">
    <name type="scientific">Cytobacillus firmus</name>
    <name type="common">Bacillus firmus</name>
    <dbReference type="NCBI Taxonomy" id="1399"/>
    <lineage>
        <taxon>Bacteria</taxon>
        <taxon>Bacillati</taxon>
        <taxon>Bacillota</taxon>
        <taxon>Bacilli</taxon>
        <taxon>Bacillales</taxon>
        <taxon>Bacillaceae</taxon>
        <taxon>Cytobacillus</taxon>
    </lineage>
</organism>
<evidence type="ECO:0000259" key="10">
    <source>
        <dbReference type="PROSITE" id="PS50885"/>
    </source>
</evidence>
<proteinExistence type="inferred from homology"/>
<evidence type="ECO:0000256" key="4">
    <source>
        <dbReference type="ARBA" id="ARBA00023224"/>
    </source>
</evidence>
<accession>A0AA46PFK9</accession>
<keyword evidence="8" id="KW-0812">Transmembrane</keyword>
<evidence type="ECO:0000256" key="2">
    <source>
        <dbReference type="ARBA" id="ARBA00022475"/>
    </source>
</evidence>
<evidence type="ECO:0000256" key="3">
    <source>
        <dbReference type="ARBA" id="ARBA00023136"/>
    </source>
</evidence>
<dbReference type="CDD" id="cd06225">
    <property type="entry name" value="HAMP"/>
    <property type="match status" value="1"/>
</dbReference>
<comment type="subcellular location">
    <subcellularLocation>
        <location evidence="1">Cell membrane</location>
    </subcellularLocation>
</comment>
<dbReference type="SMART" id="SM00304">
    <property type="entry name" value="HAMP"/>
    <property type="match status" value="1"/>
</dbReference>
<keyword evidence="3 8" id="KW-0472">Membrane</keyword>
<protein>
    <submittedName>
        <fullName evidence="11">HAMP domain-containing methyl-accepting chemotaxis protein</fullName>
    </submittedName>
</protein>
<evidence type="ECO:0000313" key="11">
    <source>
        <dbReference type="EMBL" id="UYG93643.1"/>
    </source>
</evidence>
<keyword evidence="7" id="KW-0175">Coiled coil</keyword>
<dbReference type="Proteomes" id="UP001163104">
    <property type="component" value="Chromosome"/>
</dbReference>
<dbReference type="Pfam" id="PF00672">
    <property type="entry name" value="HAMP"/>
    <property type="match status" value="1"/>
</dbReference>
<dbReference type="SMART" id="SM00283">
    <property type="entry name" value="MA"/>
    <property type="match status" value="1"/>
</dbReference>
<dbReference type="SUPFAM" id="SSF58104">
    <property type="entry name" value="Methyl-accepting chemotaxis protein (MCP) signaling domain"/>
    <property type="match status" value="1"/>
</dbReference>
<dbReference type="Gene3D" id="1.10.287.950">
    <property type="entry name" value="Methyl-accepting chemotaxis protein"/>
    <property type="match status" value="1"/>
</dbReference>
<dbReference type="GO" id="GO:0005886">
    <property type="term" value="C:plasma membrane"/>
    <property type="evidence" value="ECO:0007669"/>
    <property type="project" value="UniProtKB-SubCell"/>
</dbReference>
<comment type="similarity">
    <text evidence="5">Belongs to the methyl-accepting chemotaxis (MCP) protein family.</text>
</comment>
<feature type="domain" description="Methyl-accepting transducer" evidence="9">
    <location>
        <begin position="145"/>
        <end position="395"/>
    </location>
</feature>
<sequence>MGEKKDYKFGLRKKLVLFITSLAIITYTTSAVFLYFLFPSIEEMLPFGEAVFTFLTLAMGIFWSGVLAFFAAGFIIKPLQKLEKTALMAANGDIGQDAELSKSDDEIRSLGIAFNHMLFNLRDMVQKIDENFKETNEKVIAMSSESSAAAEQADSIARTISEISQGADSSAVSIQSTAESMEDVLRIAQEVQDTAKASQNVSGEMVQDLMESKKVIHSLISGIEKLAQDNEESLQTVKRLEQNAVKVEQIIQLVGDIAAQTNLLALNASIEAARAGDHGKGFAVVAEEVRKLADESAKAVQGISELIQNIQEEVRNVVTQISYQVETANNEVKKGTKTNEVIEEMAKVVNEMAASVSAISGLVDSQMEGIQHTSTQSQEVAAIAEETSAGAQEVSAATQHQTAVIGNVEKLAIELKEQAEKLNSTITKFKL</sequence>
<dbReference type="PROSITE" id="PS50885">
    <property type="entry name" value="HAMP"/>
    <property type="match status" value="1"/>
</dbReference>
<keyword evidence="4 6" id="KW-0807">Transducer</keyword>
<reference evidence="11" key="1">
    <citation type="submission" date="2022-10" db="EMBL/GenBank/DDBJ databases">
        <title>Mechanism of multi-heavy metal repair in Cytobacillus Firmus M7.</title>
        <authorList>
            <person name="Li X."/>
            <person name="Yu C."/>
        </authorList>
    </citation>
    <scope>NUCLEOTIDE SEQUENCE</scope>
    <source>
        <strain evidence="11">M7</strain>
    </source>
</reference>
<dbReference type="PROSITE" id="PS50111">
    <property type="entry name" value="CHEMOTAXIS_TRANSDUC_2"/>
    <property type="match status" value="1"/>
</dbReference>